<reference evidence="1 2" key="1">
    <citation type="submission" date="2016-10" db="EMBL/GenBank/DDBJ databases">
        <authorList>
            <person name="de Groot N.N."/>
        </authorList>
    </citation>
    <scope>NUCLEOTIDE SEQUENCE [LARGE SCALE GENOMIC DNA]</scope>
    <source>
        <strain evidence="1">MBHS1</strain>
    </source>
</reference>
<evidence type="ECO:0000313" key="2">
    <source>
        <dbReference type="Proteomes" id="UP000236724"/>
    </source>
</evidence>
<dbReference type="EMBL" id="FMSV02000533">
    <property type="protein sequence ID" value="SEH07550.1"/>
    <property type="molecule type" value="Genomic_DNA"/>
</dbReference>
<dbReference type="RefSeq" id="WP_103921193.1">
    <property type="nucleotide sequence ID" value="NZ_FMSV02000533.1"/>
</dbReference>
<proteinExistence type="predicted"/>
<gene>
    <name evidence="1" type="ORF">MBHS_03426</name>
</gene>
<dbReference type="Proteomes" id="UP000236724">
    <property type="component" value="Unassembled WGS sequence"/>
</dbReference>
<accession>A0A1H6FBT5</accession>
<organism evidence="1 2">
    <name type="scientific">Candidatus Venteria ishoeyi</name>
    <dbReference type="NCBI Taxonomy" id="1899563"/>
    <lineage>
        <taxon>Bacteria</taxon>
        <taxon>Pseudomonadati</taxon>
        <taxon>Pseudomonadota</taxon>
        <taxon>Gammaproteobacteria</taxon>
        <taxon>Thiotrichales</taxon>
        <taxon>Thiotrichaceae</taxon>
        <taxon>Venteria</taxon>
    </lineage>
</organism>
<name>A0A1H6FBT5_9GAMM</name>
<protein>
    <submittedName>
        <fullName evidence="1">Uncharacterized protein</fullName>
    </submittedName>
</protein>
<keyword evidence="2" id="KW-1185">Reference proteome</keyword>
<evidence type="ECO:0000313" key="1">
    <source>
        <dbReference type="EMBL" id="SEH07550.1"/>
    </source>
</evidence>
<sequence>MTQADDFPPENSKKLLQTTLAQLSETEAKNHLLSLLLQDSRLREQFLEQYGNLSTTSTLQPGMAKYQQLIRDIIAHYTKQGRIDTLQGHWLIDDLRALLATAHDMLTDKPEEAFVIACCIYESLPTLTDKMEAAANEIGILATLISELFQACWQQQLRDDDKKQAFQWLAQICLDERYADYDAVLSQLLDQFAEPGTPFKAEILLLQEQRIAAANADSIELRMRQQVAILQRWEENKATLV</sequence>
<dbReference type="AlphaFoldDB" id="A0A1H6FBT5"/>